<dbReference type="Proteomes" id="UP000006056">
    <property type="component" value="Chromosome"/>
</dbReference>
<dbReference type="PANTHER" id="PTHR30069:SF46">
    <property type="entry name" value="OAR PROTEIN"/>
    <property type="match status" value="1"/>
</dbReference>
<dbReference type="InterPro" id="IPR036942">
    <property type="entry name" value="Beta-barrel_TonB_sf"/>
</dbReference>
<evidence type="ECO:0000256" key="1">
    <source>
        <dbReference type="ARBA" id="ARBA00004571"/>
    </source>
</evidence>
<feature type="domain" description="TonB-dependent transporter Oar-like beta-barrel" evidence="8">
    <location>
        <begin position="246"/>
        <end position="1089"/>
    </location>
</feature>
<evidence type="ECO:0000259" key="8">
    <source>
        <dbReference type="Pfam" id="PF25183"/>
    </source>
</evidence>
<protein>
    <submittedName>
        <fullName evidence="9">TonB dependent receptor</fullName>
    </submittedName>
</protein>
<evidence type="ECO:0000256" key="6">
    <source>
        <dbReference type="ARBA" id="ARBA00023237"/>
    </source>
</evidence>
<keyword evidence="7" id="KW-0732">Signal</keyword>
<dbReference type="Pfam" id="PF25183">
    <property type="entry name" value="OMP_b-brl_4"/>
    <property type="match status" value="1"/>
</dbReference>
<evidence type="ECO:0000313" key="10">
    <source>
        <dbReference type="Proteomes" id="UP000006056"/>
    </source>
</evidence>
<dbReference type="eggNOG" id="COG2353">
    <property type="taxonomic scope" value="Bacteria"/>
</dbReference>
<dbReference type="InterPro" id="IPR039426">
    <property type="entry name" value="TonB-dep_rcpt-like"/>
</dbReference>
<evidence type="ECO:0000256" key="7">
    <source>
        <dbReference type="SAM" id="SignalP"/>
    </source>
</evidence>
<keyword evidence="5" id="KW-0472">Membrane</keyword>
<dbReference type="OrthoDB" id="97893at2"/>
<dbReference type="InterPro" id="IPR057601">
    <property type="entry name" value="Oar-like_b-barrel"/>
</dbReference>
<keyword evidence="10" id="KW-1185">Reference proteome</keyword>
<keyword evidence="6" id="KW-0998">Cell outer membrane</keyword>
<comment type="subcellular location">
    <subcellularLocation>
        <location evidence="1">Cell outer membrane</location>
        <topology evidence="1">Multi-pass membrane protein</topology>
    </subcellularLocation>
</comment>
<feature type="signal peptide" evidence="7">
    <location>
        <begin position="1"/>
        <end position="23"/>
    </location>
</feature>
<sequence length="1097" mass="117881">MKRAIISSLVLACVSTCVAGAQATDRQLISGIVTDPSGASVPNAEITVTNTATGVSRSVTSNSDGNFTVLNLTVGTYDITTTVQGFKKSVITGVNVDVGGKPSVPVALELGQVGESVQVTSDSVMIQTTTSEIGGVVTSQEATQIQLNGRNYVQLLTLQPGVSQTVASGFAIFGTYGVNGNSQSVNGIRTDAANFFIDGVDNKDNGGGGNNFVNISPDSLQQFRNVASSYDASYGGTSGATVSVAIKSGGRDFHGSAYEYIRNSAVQAFPFRALSTGTQAPIKAPLRYNDFGYTIGGPIFIPGHFNRNRDKLFFFAAQEYKRLRTSTVTNASVLTPAAIANAIATGPSTATGRALAAATLQDPSGNFRYLSLGNNNQSEYLVKVDYNLNEKNQISGRFVHDNVLNVGNPTNFVIYDRTIPGLTTSVNWTHTFNSRMVNSAVGSYSGNIINEGGNIRANPQFGKSINRADYGLTYGTLYNASPIIPQITISGLGNPGVSPRQFDNSQRIYAMKDDLSIVLGNHSLKTGAYFWRARKNQTAPPQLNGAFTFANVAGLVAGNFTNYTEGSSIPQVQARFSQFETYVQDDWTVSRRLTVNLGLRWQYMPPISSWPNNTAFFDPSLYDPTKAATVSTANGTITNNPAPYNGLVLPGTGFSDKAKQVVSPAVYNNPAVQALFRGKPGGIVPTKYNTFAPRVGFAYDLTGKGETVLHGGYGMSYERVEGNYIYGAVSQVPFVAVASFASAGSADGLAALSSSPLPQTISNSADPNLAPPRIHNYSVGVQHRLFSNTSLEMNYVGSRSTNLTYRKNINQAAAGFEQATTGASAQRNAFRPYKGYGEIYQYTNGAHSNYNSLQVRMQTRFSKGGLVTLSYTWSKALTMGSAFDYQPQDSYNLAADYGPASYNQPKIFVASYVYPLPFWQHEHTWYKQALGGWQLSGITRIANGLPINVVQPSGLSVAGNLVTTSAVAQRPDRVPGVSPYAKNGKQYLNVAAFRAPAPGTYGNQKYDDIMGPLFNNWDAAVQKNITFHEGIGMELRVEMFNVPNHLSFFNVNGTLGAQQPNGSYQQNFNGNTFQNSFGQVTGTTDPRTLEGVVRFHF</sequence>
<dbReference type="Pfam" id="PF13620">
    <property type="entry name" value="CarboxypepD_reg"/>
    <property type="match status" value="1"/>
</dbReference>
<evidence type="ECO:0000256" key="2">
    <source>
        <dbReference type="ARBA" id="ARBA00022448"/>
    </source>
</evidence>
<dbReference type="GO" id="GO:0009279">
    <property type="term" value="C:cell outer membrane"/>
    <property type="evidence" value="ECO:0007669"/>
    <property type="project" value="UniProtKB-SubCell"/>
</dbReference>
<accession>I3ZIF6</accession>
<dbReference type="SUPFAM" id="SSF56935">
    <property type="entry name" value="Porins"/>
    <property type="match status" value="1"/>
</dbReference>
<name>I3ZIF6_TERRK</name>
<dbReference type="PANTHER" id="PTHR30069">
    <property type="entry name" value="TONB-DEPENDENT OUTER MEMBRANE RECEPTOR"/>
    <property type="match status" value="1"/>
</dbReference>
<evidence type="ECO:0000256" key="5">
    <source>
        <dbReference type="ARBA" id="ARBA00023136"/>
    </source>
</evidence>
<proteinExistence type="predicted"/>
<feature type="chain" id="PRO_5003684887" evidence="7">
    <location>
        <begin position="24"/>
        <end position="1097"/>
    </location>
</feature>
<organism evidence="9 10">
    <name type="scientific">Terriglobus roseus (strain DSM 18391 / NRRL B-41598 / KBS 63)</name>
    <dbReference type="NCBI Taxonomy" id="926566"/>
    <lineage>
        <taxon>Bacteria</taxon>
        <taxon>Pseudomonadati</taxon>
        <taxon>Acidobacteriota</taxon>
        <taxon>Terriglobia</taxon>
        <taxon>Terriglobales</taxon>
        <taxon>Acidobacteriaceae</taxon>
        <taxon>Terriglobus</taxon>
    </lineage>
</organism>
<keyword evidence="9" id="KW-0675">Receptor</keyword>
<dbReference type="GO" id="GO:0044718">
    <property type="term" value="P:siderophore transmembrane transport"/>
    <property type="evidence" value="ECO:0007669"/>
    <property type="project" value="TreeGrafter"/>
</dbReference>
<dbReference type="EMBL" id="CP003379">
    <property type="protein sequence ID" value="AFL89024.1"/>
    <property type="molecule type" value="Genomic_DNA"/>
</dbReference>
<keyword evidence="3" id="KW-1134">Transmembrane beta strand</keyword>
<keyword evidence="2" id="KW-0813">Transport</keyword>
<gene>
    <name evidence="9" type="ordered locus">Terro_2788</name>
</gene>
<dbReference type="HOGENOM" id="CLU_006298_0_0_0"/>
<dbReference type="Gene3D" id="2.40.170.20">
    <property type="entry name" value="TonB-dependent receptor, beta-barrel domain"/>
    <property type="match status" value="1"/>
</dbReference>
<dbReference type="KEGG" id="trs:Terro_2788"/>
<evidence type="ECO:0000256" key="4">
    <source>
        <dbReference type="ARBA" id="ARBA00022692"/>
    </source>
</evidence>
<dbReference type="Gene3D" id="2.60.40.1120">
    <property type="entry name" value="Carboxypeptidase-like, regulatory domain"/>
    <property type="match status" value="1"/>
</dbReference>
<reference evidence="9 10" key="1">
    <citation type="submission" date="2012-06" db="EMBL/GenBank/DDBJ databases">
        <title>Complete genome of Terriglobus roseus DSM 18391.</title>
        <authorList>
            <consortium name="US DOE Joint Genome Institute (JGI-PGF)"/>
            <person name="Lucas S."/>
            <person name="Copeland A."/>
            <person name="Lapidus A."/>
            <person name="Glavina del Rio T."/>
            <person name="Dalin E."/>
            <person name="Tice H."/>
            <person name="Bruce D."/>
            <person name="Goodwin L."/>
            <person name="Pitluck S."/>
            <person name="Peters L."/>
            <person name="Mikhailova N."/>
            <person name="Munk A.C.C."/>
            <person name="Kyrpides N."/>
            <person name="Mavromatis K."/>
            <person name="Ivanova N."/>
            <person name="Brettin T."/>
            <person name="Detter J.C."/>
            <person name="Han C."/>
            <person name="Larimer F."/>
            <person name="Land M."/>
            <person name="Hauser L."/>
            <person name="Markowitz V."/>
            <person name="Cheng J.-F."/>
            <person name="Hugenholtz P."/>
            <person name="Woyke T."/>
            <person name="Wu D."/>
            <person name="Brambilla E."/>
            <person name="Klenk H.-P."/>
            <person name="Eisen J.A."/>
        </authorList>
    </citation>
    <scope>NUCLEOTIDE SEQUENCE [LARGE SCALE GENOMIC DNA]</scope>
    <source>
        <strain evidence="10">DSM 18391 / NRRL B-41598 / KBS 63</strain>
    </source>
</reference>
<dbReference type="AlphaFoldDB" id="I3ZIF6"/>
<dbReference type="STRING" id="926566.Terro_2788"/>
<dbReference type="GO" id="GO:0015344">
    <property type="term" value="F:siderophore uptake transmembrane transporter activity"/>
    <property type="evidence" value="ECO:0007669"/>
    <property type="project" value="TreeGrafter"/>
</dbReference>
<dbReference type="SUPFAM" id="SSF49464">
    <property type="entry name" value="Carboxypeptidase regulatory domain-like"/>
    <property type="match status" value="1"/>
</dbReference>
<evidence type="ECO:0000313" key="9">
    <source>
        <dbReference type="EMBL" id="AFL89024.1"/>
    </source>
</evidence>
<evidence type="ECO:0000256" key="3">
    <source>
        <dbReference type="ARBA" id="ARBA00022452"/>
    </source>
</evidence>
<dbReference type="InterPro" id="IPR008969">
    <property type="entry name" value="CarboxyPept-like_regulatory"/>
</dbReference>
<keyword evidence="4" id="KW-0812">Transmembrane</keyword>